<dbReference type="STRING" id="1036611.A0A1L9PWT7"/>
<dbReference type="Pfam" id="PF00501">
    <property type="entry name" value="AMP-binding"/>
    <property type="match status" value="1"/>
</dbReference>
<accession>A0A1L9PWT7</accession>
<evidence type="ECO:0000256" key="2">
    <source>
        <dbReference type="ARBA" id="ARBA00022553"/>
    </source>
</evidence>
<dbReference type="InterPro" id="IPR042099">
    <property type="entry name" value="ANL_N_sf"/>
</dbReference>
<dbReference type="Pfam" id="PF23562">
    <property type="entry name" value="AMP-binding_C_3"/>
    <property type="match status" value="1"/>
</dbReference>
<dbReference type="InterPro" id="IPR020845">
    <property type="entry name" value="AMP-binding_CS"/>
</dbReference>
<dbReference type="EMBL" id="KV878134">
    <property type="protein sequence ID" value="OJJ05988.1"/>
    <property type="molecule type" value="Genomic_DNA"/>
</dbReference>
<feature type="domain" description="AMP-dependent synthetase/ligase" evidence="3">
    <location>
        <begin position="19"/>
        <end position="338"/>
    </location>
</feature>
<feature type="domain" description="Thioester reductase (TE)" evidence="4">
    <location>
        <begin position="677"/>
        <end position="918"/>
    </location>
</feature>
<evidence type="ECO:0000256" key="1">
    <source>
        <dbReference type="ARBA" id="ARBA00022450"/>
    </source>
</evidence>
<dbReference type="InterPro" id="IPR013120">
    <property type="entry name" value="FAR_NAD-bd"/>
</dbReference>
<dbReference type="InterPro" id="IPR051414">
    <property type="entry name" value="Adenylate-forming_Reductase"/>
</dbReference>
<dbReference type="Gene3D" id="3.40.50.720">
    <property type="entry name" value="NAD(P)-binding Rossmann-like Domain"/>
    <property type="match status" value="1"/>
</dbReference>
<proteinExistence type="predicted"/>
<keyword evidence="1" id="KW-0596">Phosphopantetheine</keyword>
<evidence type="ECO:0000313" key="6">
    <source>
        <dbReference type="Proteomes" id="UP000184073"/>
    </source>
</evidence>
<evidence type="ECO:0000259" key="3">
    <source>
        <dbReference type="Pfam" id="PF00501"/>
    </source>
</evidence>
<dbReference type="InterPro" id="IPR036291">
    <property type="entry name" value="NAD(P)-bd_dom_sf"/>
</dbReference>
<dbReference type="AlphaFoldDB" id="A0A1L9PWT7"/>
<dbReference type="RefSeq" id="XP_040671750.1">
    <property type="nucleotide sequence ID" value="XM_040808394.1"/>
</dbReference>
<dbReference type="OrthoDB" id="429813at2759"/>
<protein>
    <recommendedName>
        <fullName evidence="7">Carrier domain-containing protein</fullName>
    </recommendedName>
</protein>
<keyword evidence="6" id="KW-1185">Reference proteome</keyword>
<dbReference type="PANTHER" id="PTHR43439">
    <property type="entry name" value="PHENYLACETATE-COENZYME A LIGASE"/>
    <property type="match status" value="1"/>
</dbReference>
<reference evidence="6" key="1">
    <citation type="journal article" date="2017" name="Genome Biol.">
        <title>Comparative genomics reveals high biological diversity and specific adaptations in the industrially and medically important fungal genus Aspergillus.</title>
        <authorList>
            <person name="de Vries R.P."/>
            <person name="Riley R."/>
            <person name="Wiebenga A."/>
            <person name="Aguilar-Osorio G."/>
            <person name="Amillis S."/>
            <person name="Uchima C.A."/>
            <person name="Anderluh G."/>
            <person name="Asadollahi M."/>
            <person name="Askin M."/>
            <person name="Barry K."/>
            <person name="Battaglia E."/>
            <person name="Bayram O."/>
            <person name="Benocci T."/>
            <person name="Braus-Stromeyer S.A."/>
            <person name="Caldana C."/>
            <person name="Canovas D."/>
            <person name="Cerqueira G.C."/>
            <person name="Chen F."/>
            <person name="Chen W."/>
            <person name="Choi C."/>
            <person name="Clum A."/>
            <person name="Dos Santos R.A."/>
            <person name="Damasio A.R."/>
            <person name="Diallinas G."/>
            <person name="Emri T."/>
            <person name="Fekete E."/>
            <person name="Flipphi M."/>
            <person name="Freyberg S."/>
            <person name="Gallo A."/>
            <person name="Gournas C."/>
            <person name="Habgood R."/>
            <person name="Hainaut M."/>
            <person name="Harispe M.L."/>
            <person name="Henrissat B."/>
            <person name="Hilden K.S."/>
            <person name="Hope R."/>
            <person name="Hossain A."/>
            <person name="Karabika E."/>
            <person name="Karaffa L."/>
            <person name="Karanyi Z."/>
            <person name="Krasevec N."/>
            <person name="Kuo A."/>
            <person name="Kusch H."/>
            <person name="LaButti K."/>
            <person name="Lagendijk E.L."/>
            <person name="Lapidus A."/>
            <person name="Levasseur A."/>
            <person name="Lindquist E."/>
            <person name="Lipzen A."/>
            <person name="Logrieco A.F."/>
            <person name="MacCabe A."/>
            <person name="Maekelae M.R."/>
            <person name="Malavazi I."/>
            <person name="Melin P."/>
            <person name="Meyer V."/>
            <person name="Mielnichuk N."/>
            <person name="Miskei M."/>
            <person name="Molnar A.P."/>
            <person name="Mule G."/>
            <person name="Ngan C.Y."/>
            <person name="Orejas M."/>
            <person name="Orosz E."/>
            <person name="Ouedraogo J.P."/>
            <person name="Overkamp K.M."/>
            <person name="Park H.-S."/>
            <person name="Perrone G."/>
            <person name="Piumi F."/>
            <person name="Punt P.J."/>
            <person name="Ram A.F."/>
            <person name="Ramon A."/>
            <person name="Rauscher S."/>
            <person name="Record E."/>
            <person name="Riano-Pachon D.M."/>
            <person name="Robert V."/>
            <person name="Roehrig J."/>
            <person name="Ruller R."/>
            <person name="Salamov A."/>
            <person name="Salih N.S."/>
            <person name="Samson R.A."/>
            <person name="Sandor E."/>
            <person name="Sanguinetti M."/>
            <person name="Schuetze T."/>
            <person name="Sepcic K."/>
            <person name="Shelest E."/>
            <person name="Sherlock G."/>
            <person name="Sophianopoulou V."/>
            <person name="Squina F.M."/>
            <person name="Sun H."/>
            <person name="Susca A."/>
            <person name="Todd R.B."/>
            <person name="Tsang A."/>
            <person name="Unkles S.E."/>
            <person name="van de Wiele N."/>
            <person name="van Rossen-Uffink D."/>
            <person name="Oliveira J.V."/>
            <person name="Vesth T.C."/>
            <person name="Visser J."/>
            <person name="Yu J.-H."/>
            <person name="Zhou M."/>
            <person name="Andersen M.R."/>
            <person name="Archer D.B."/>
            <person name="Baker S.E."/>
            <person name="Benoit I."/>
            <person name="Brakhage A.A."/>
            <person name="Braus G.H."/>
            <person name="Fischer R."/>
            <person name="Frisvad J.C."/>
            <person name="Goldman G.H."/>
            <person name="Houbraken J."/>
            <person name="Oakley B."/>
            <person name="Pocsi I."/>
            <person name="Scazzocchio C."/>
            <person name="Seiboth B."/>
            <person name="vanKuyk P.A."/>
            <person name="Wortman J."/>
            <person name="Dyer P.S."/>
            <person name="Grigoriev I.V."/>
        </authorList>
    </citation>
    <scope>NUCLEOTIDE SEQUENCE [LARGE SCALE GENOMIC DNA]</scope>
    <source>
        <strain evidence="6">CBS 583.65</strain>
    </source>
</reference>
<name>A0A1L9PWT7_ASPVE</name>
<dbReference type="GeneID" id="63723905"/>
<dbReference type="SUPFAM" id="SSF51735">
    <property type="entry name" value="NAD(P)-binding Rossmann-fold domains"/>
    <property type="match status" value="1"/>
</dbReference>
<dbReference type="PANTHER" id="PTHR43439:SF2">
    <property type="entry name" value="ENZYME, PUTATIVE (JCVI)-RELATED"/>
    <property type="match status" value="1"/>
</dbReference>
<evidence type="ECO:0000259" key="4">
    <source>
        <dbReference type="Pfam" id="PF07993"/>
    </source>
</evidence>
<dbReference type="VEuPathDB" id="FungiDB:ASPVEDRAFT_154095"/>
<dbReference type="SUPFAM" id="SSF56801">
    <property type="entry name" value="Acetyl-CoA synthetase-like"/>
    <property type="match status" value="1"/>
</dbReference>
<dbReference type="Pfam" id="PF07993">
    <property type="entry name" value="NAD_binding_4"/>
    <property type="match status" value="1"/>
</dbReference>
<keyword evidence="2" id="KW-0597">Phosphoprotein</keyword>
<dbReference type="Gene3D" id="3.40.50.12780">
    <property type="entry name" value="N-terminal domain of ligase-like"/>
    <property type="match status" value="1"/>
</dbReference>
<evidence type="ECO:0000313" key="5">
    <source>
        <dbReference type="EMBL" id="OJJ05988.1"/>
    </source>
</evidence>
<organism evidence="5 6">
    <name type="scientific">Aspergillus versicolor CBS 583.65</name>
    <dbReference type="NCBI Taxonomy" id="1036611"/>
    <lineage>
        <taxon>Eukaryota</taxon>
        <taxon>Fungi</taxon>
        <taxon>Dikarya</taxon>
        <taxon>Ascomycota</taxon>
        <taxon>Pezizomycotina</taxon>
        <taxon>Eurotiomycetes</taxon>
        <taxon>Eurotiomycetidae</taxon>
        <taxon>Eurotiales</taxon>
        <taxon>Aspergillaceae</taxon>
        <taxon>Aspergillus</taxon>
        <taxon>Aspergillus subgen. Nidulantes</taxon>
    </lineage>
</organism>
<dbReference type="Proteomes" id="UP000184073">
    <property type="component" value="Unassembled WGS sequence"/>
</dbReference>
<dbReference type="InterPro" id="IPR000873">
    <property type="entry name" value="AMP-dep_synth/lig_dom"/>
</dbReference>
<gene>
    <name evidence="5" type="ORF">ASPVEDRAFT_154095</name>
</gene>
<sequence length="1039" mass="115324">MPSMYESKPGRRLLASVVDHWAEVNPKRPFCNLPNTMTPQDGFHSISFGDISHCTNFMSGRIDTLVGRGAGQTLAYLGVNDIRYLVVFLACNKMGYKIFLPSTRNSDEAYVHLLRTIKPAAFLYTPEFKDKVQALRVHYPEMKGFEIPSLDSMLTGDTVRYPYARSFEEEEDQVSVVMHTSGTTGLPKPIYLTHGFFSTVDNLANYPLPPGRSTPLSKLCLEENGVLTVTPFFHIMGFLPFVLAILFQIPFTAPPNKPLSGQLVIDIIEASKPGAAVLPPSLIEDICSTPGGMNTIAKLERLYFAGAPLAPKIGDKLLQKVSIISAYGSTEMCIVPSMIPENSKEWSYFEWVPGYNTFIDPAGDGLYELVLQRGKTRDYHAIFHTFPTLMEYRSKDLFRQHPTRPNLWQYAGRLDDIIVFSNGEKFNPVTMEKRIEAMPLVSRALVVGQGRFQAALLIEPNWELWDMNGFTAVEAFIGAVWPQVQDANATVPTYARVMRDHIGIATRRKPFRTTAKGSTQRRQVNGEYKSEIELLYNRHNGARPDDSEGGAFESAGFVRQAVISQLGRQIGDDDDLYVAGFDSLQTASLANILSRAITRNDTDDRVKTVTAQMVYDNPSIASLSLVITGLLDGTNTQAEVSRTARINGLLESFTQNLPQPNKAAIPRPKSEGHVVMLTGSTGSFGSYILDTLLSDPSVKKIYCLNRSADAEARQTESQAEKGLRAIEQNRNHVEFVQAEFSDDQLGLTQCMYRKLLEEVNVVIHNAWKVDFNQSLASFHLMIKGVRSLIDFASQTRYCAHLFFVSSISSIGAWNPSMGQISAPEGPVHSPDAALKQGYAESKHVAERLCYAASDKVGIPITVLRVGQIAGPTTRLGRWNSREWVPALVQSSISLGQIPSTMGGANEINWIPVDSLAEIVWEVIQYRLLQSEAISATFHLVNPRTIEWSRLSGHIQRKLGLDTIELSGWIHNLENQSVGSDAKDTPALTLLDFFRVLLDDESISGIDVSAAMAASKSLRRLEPVTVAMMDTWLQQWGYAN</sequence>
<dbReference type="PROSITE" id="PS00455">
    <property type="entry name" value="AMP_BINDING"/>
    <property type="match status" value="1"/>
</dbReference>
<evidence type="ECO:0008006" key="7">
    <source>
        <dbReference type="Google" id="ProtNLM"/>
    </source>
</evidence>